<feature type="transmembrane region" description="Helical" evidence="1">
    <location>
        <begin position="7"/>
        <end position="28"/>
    </location>
</feature>
<organism evidence="2 3">
    <name type="scientific">Comamonas thiooxydans</name>
    <dbReference type="NCBI Taxonomy" id="363952"/>
    <lineage>
        <taxon>Bacteria</taxon>
        <taxon>Pseudomonadati</taxon>
        <taxon>Pseudomonadota</taxon>
        <taxon>Betaproteobacteria</taxon>
        <taxon>Burkholderiales</taxon>
        <taxon>Comamonadaceae</taxon>
        <taxon>Comamonas</taxon>
    </lineage>
</organism>
<dbReference type="Proteomes" id="UP000029567">
    <property type="component" value="Unassembled WGS sequence"/>
</dbReference>
<keyword evidence="1" id="KW-1133">Transmembrane helix</keyword>
<evidence type="ECO:0000313" key="3">
    <source>
        <dbReference type="Proteomes" id="UP000029567"/>
    </source>
</evidence>
<evidence type="ECO:0000256" key="1">
    <source>
        <dbReference type="SAM" id="Phobius"/>
    </source>
</evidence>
<evidence type="ECO:0000313" key="2">
    <source>
        <dbReference type="EMBL" id="KGG90982.1"/>
    </source>
</evidence>
<protein>
    <submittedName>
        <fullName evidence="2">Uncharacterized protein</fullName>
    </submittedName>
</protein>
<gene>
    <name evidence="2" type="ORF">P245_14210</name>
</gene>
<keyword evidence="1" id="KW-0812">Transmembrane</keyword>
<proteinExistence type="predicted"/>
<comment type="caution">
    <text evidence="2">The sequence shown here is derived from an EMBL/GenBank/DDBJ whole genome shotgun (WGS) entry which is preliminary data.</text>
</comment>
<dbReference type="EMBL" id="AWTN01000094">
    <property type="protein sequence ID" value="KGG90982.1"/>
    <property type="molecule type" value="Genomic_DNA"/>
</dbReference>
<dbReference type="AlphaFoldDB" id="A0A0E3BFN4"/>
<keyword evidence="1" id="KW-0472">Membrane</keyword>
<accession>A0A0E3BFN4</accession>
<sequence length="87" mass="9095">MHREATVFGWFILILGVFGIANGSAILMRGAIHVGGASCKAICGISLLLAELFTPAFGAMAAGAIYLLVGSCLALVGYLVLRDRQRV</sequence>
<feature type="transmembrane region" description="Helical" evidence="1">
    <location>
        <begin position="56"/>
        <end position="81"/>
    </location>
</feature>
<name>A0A0E3BFN4_9BURK</name>
<reference evidence="2 3" key="1">
    <citation type="submission" date="2013-09" db="EMBL/GenBank/DDBJ databases">
        <title>High correlation between genotypes and phenotypes of environmental bacteria Comamonas testosteroni strains.</title>
        <authorList>
            <person name="Liu L."/>
            <person name="Zhu W."/>
            <person name="Xia X."/>
            <person name="Xu B."/>
            <person name="Luo M."/>
            <person name="Wang G."/>
        </authorList>
    </citation>
    <scope>NUCLEOTIDE SEQUENCE [LARGE SCALE GENOMIC DNA]</scope>
    <source>
        <strain evidence="2 3">JL14</strain>
    </source>
</reference>